<reference evidence="1" key="2">
    <citation type="journal article" date="2015" name="Data Brief">
        <title>Shoot transcriptome of the giant reed, Arundo donax.</title>
        <authorList>
            <person name="Barrero R.A."/>
            <person name="Guerrero F.D."/>
            <person name="Moolhuijzen P."/>
            <person name="Goolsby J.A."/>
            <person name="Tidwell J."/>
            <person name="Bellgard S.E."/>
            <person name="Bellgard M.I."/>
        </authorList>
    </citation>
    <scope>NUCLEOTIDE SEQUENCE</scope>
    <source>
        <tissue evidence="1">Shoot tissue taken approximately 20 cm above the soil surface</tissue>
    </source>
</reference>
<evidence type="ECO:0000313" key="1">
    <source>
        <dbReference type="EMBL" id="JAD46480.1"/>
    </source>
</evidence>
<dbReference type="EMBL" id="GBRH01251415">
    <property type="protein sequence ID" value="JAD46480.1"/>
    <property type="molecule type" value="Transcribed_RNA"/>
</dbReference>
<name>A0A0A9ABV7_ARUDO</name>
<sequence>MHLLMVNLYNHKQIDGQSLETFGWHKLHRDILMCYREQLSEIISCFYTEMEAWYTSDVI</sequence>
<accession>A0A0A9ABV7</accession>
<organism evidence="1">
    <name type="scientific">Arundo donax</name>
    <name type="common">Giant reed</name>
    <name type="synonym">Donax arundinaceus</name>
    <dbReference type="NCBI Taxonomy" id="35708"/>
    <lineage>
        <taxon>Eukaryota</taxon>
        <taxon>Viridiplantae</taxon>
        <taxon>Streptophyta</taxon>
        <taxon>Embryophyta</taxon>
        <taxon>Tracheophyta</taxon>
        <taxon>Spermatophyta</taxon>
        <taxon>Magnoliopsida</taxon>
        <taxon>Liliopsida</taxon>
        <taxon>Poales</taxon>
        <taxon>Poaceae</taxon>
        <taxon>PACMAD clade</taxon>
        <taxon>Arundinoideae</taxon>
        <taxon>Arundineae</taxon>
        <taxon>Arundo</taxon>
    </lineage>
</organism>
<proteinExistence type="predicted"/>
<reference evidence="1" key="1">
    <citation type="submission" date="2014-09" db="EMBL/GenBank/DDBJ databases">
        <authorList>
            <person name="Magalhaes I.L.F."/>
            <person name="Oliveira U."/>
            <person name="Santos F.R."/>
            <person name="Vidigal T.H.D.A."/>
            <person name="Brescovit A.D."/>
            <person name="Santos A.J."/>
        </authorList>
    </citation>
    <scope>NUCLEOTIDE SEQUENCE</scope>
    <source>
        <tissue evidence="1">Shoot tissue taken approximately 20 cm above the soil surface</tissue>
    </source>
</reference>
<protein>
    <submittedName>
        <fullName evidence="1">Uncharacterized protein</fullName>
    </submittedName>
</protein>
<dbReference type="AlphaFoldDB" id="A0A0A9ABV7"/>